<feature type="domain" description="O-methyltransferase C-terminal" evidence="5">
    <location>
        <begin position="126"/>
        <end position="319"/>
    </location>
</feature>
<keyword evidence="1 7" id="KW-0489">Methyltransferase</keyword>
<dbReference type="Gene3D" id="1.10.10.10">
    <property type="entry name" value="Winged helix-like DNA-binding domain superfamily/Winged helix DNA-binding domain"/>
    <property type="match status" value="1"/>
</dbReference>
<proteinExistence type="predicted"/>
<evidence type="ECO:0000256" key="2">
    <source>
        <dbReference type="ARBA" id="ARBA00022679"/>
    </source>
</evidence>
<dbReference type="GO" id="GO:0008171">
    <property type="term" value="F:O-methyltransferase activity"/>
    <property type="evidence" value="ECO:0007669"/>
    <property type="project" value="InterPro"/>
</dbReference>
<dbReference type="SUPFAM" id="SSF53335">
    <property type="entry name" value="S-adenosyl-L-methionine-dependent methyltransferases"/>
    <property type="match status" value="1"/>
</dbReference>
<dbReference type="CDD" id="cd02440">
    <property type="entry name" value="AdoMet_MTases"/>
    <property type="match status" value="1"/>
</dbReference>
<reference evidence="7 8" key="1">
    <citation type="submission" date="2017-09" db="EMBL/GenBank/DDBJ databases">
        <authorList>
            <person name="Ehlers B."/>
            <person name="Leendertz F.H."/>
        </authorList>
    </citation>
    <scope>NUCLEOTIDE SEQUENCE [LARGE SCALE GENOMIC DNA]</scope>
    <source>
        <strain evidence="7 8">CGMCC 4.7095</strain>
    </source>
</reference>
<dbReference type="GO" id="GO:0032259">
    <property type="term" value="P:methylation"/>
    <property type="evidence" value="ECO:0007669"/>
    <property type="project" value="UniProtKB-KW"/>
</dbReference>
<protein>
    <submittedName>
        <fullName evidence="7">O-methyltransferase</fullName>
    </submittedName>
</protein>
<feature type="region of interest" description="Disordered" evidence="4">
    <location>
        <begin position="340"/>
        <end position="365"/>
    </location>
</feature>
<dbReference type="InterPro" id="IPR036388">
    <property type="entry name" value="WH-like_DNA-bd_sf"/>
</dbReference>
<dbReference type="InterPro" id="IPR029063">
    <property type="entry name" value="SAM-dependent_MTases_sf"/>
</dbReference>
<dbReference type="AlphaFoldDB" id="A0A286E9L6"/>
<dbReference type="PANTHER" id="PTHR43712:SF2">
    <property type="entry name" value="O-METHYLTRANSFERASE CICE"/>
    <property type="match status" value="1"/>
</dbReference>
<dbReference type="Pfam" id="PF08100">
    <property type="entry name" value="Dimerisation"/>
    <property type="match status" value="1"/>
</dbReference>
<feature type="domain" description="O-methyltransferase dimerisation" evidence="6">
    <location>
        <begin position="20"/>
        <end position="87"/>
    </location>
</feature>
<sequence>MSVTSESVTEEPDVRAVLRLAYGGQFAKALAEAVRLGLPDLAGDDFVPVADLAAATGTRREVLDALLRTLALAGTFAPDGAGGYRLSAPFAPLRADHPRSVRNMCVLMAGPYTDAFNGLGRTLTGGESGFRGVHGADLYPYLTEHPETAAVFDAAMAELCRPTAHALAGAYDFGEVRRVVDVGGGDGTLLDALLTHAPWLEGVCLDRPPVCARAAARPHAAGARLTFRPADVFAEVPADGDRFLLKNVLHDWSPDLQLRLLENVRAALARTEGARLLVLEPLFEGEEGAAHALAQMVICHDGSRPFTAAALRALFDRAGLAPLRTERLACGHHLFECVATSRPQGRPGPRERSAGQSAQAGQTPR</sequence>
<dbReference type="Gene3D" id="3.40.50.150">
    <property type="entry name" value="Vaccinia Virus protein VP39"/>
    <property type="match status" value="1"/>
</dbReference>
<evidence type="ECO:0000313" key="8">
    <source>
        <dbReference type="Proteomes" id="UP000219072"/>
    </source>
</evidence>
<evidence type="ECO:0000259" key="5">
    <source>
        <dbReference type="Pfam" id="PF00891"/>
    </source>
</evidence>
<feature type="compositionally biased region" description="Polar residues" evidence="4">
    <location>
        <begin position="354"/>
        <end position="365"/>
    </location>
</feature>
<accession>A0A286E9L6</accession>
<dbReference type="Gene3D" id="1.10.287.1350">
    <property type="match status" value="1"/>
</dbReference>
<keyword evidence="3" id="KW-0949">S-adenosyl-L-methionine</keyword>
<dbReference type="InterPro" id="IPR016461">
    <property type="entry name" value="COMT-like"/>
</dbReference>
<dbReference type="PANTHER" id="PTHR43712">
    <property type="entry name" value="PUTATIVE (AFU_ORTHOLOGUE AFUA_4G14580)-RELATED"/>
    <property type="match status" value="1"/>
</dbReference>
<evidence type="ECO:0000256" key="4">
    <source>
        <dbReference type="SAM" id="MobiDB-lite"/>
    </source>
</evidence>
<dbReference type="InterPro" id="IPR036390">
    <property type="entry name" value="WH_DNA-bd_sf"/>
</dbReference>
<dbReference type="GO" id="GO:0046983">
    <property type="term" value="F:protein dimerization activity"/>
    <property type="evidence" value="ECO:0007669"/>
    <property type="project" value="InterPro"/>
</dbReference>
<dbReference type="PROSITE" id="PS51683">
    <property type="entry name" value="SAM_OMT_II"/>
    <property type="match status" value="1"/>
</dbReference>
<dbReference type="SUPFAM" id="SSF46785">
    <property type="entry name" value="Winged helix' DNA-binding domain"/>
    <property type="match status" value="1"/>
</dbReference>
<evidence type="ECO:0000256" key="3">
    <source>
        <dbReference type="ARBA" id="ARBA00022691"/>
    </source>
</evidence>
<dbReference type="InterPro" id="IPR001077">
    <property type="entry name" value="COMT_C"/>
</dbReference>
<evidence type="ECO:0000256" key="1">
    <source>
        <dbReference type="ARBA" id="ARBA00022603"/>
    </source>
</evidence>
<keyword evidence="8" id="KW-1185">Reference proteome</keyword>
<dbReference type="Proteomes" id="UP000219072">
    <property type="component" value="Unassembled WGS sequence"/>
</dbReference>
<name>A0A286E9L6_9ACTN</name>
<dbReference type="InterPro" id="IPR012967">
    <property type="entry name" value="COMT_dimerisation"/>
</dbReference>
<organism evidence="7 8">
    <name type="scientific">Streptomyces zhaozhouensis</name>
    <dbReference type="NCBI Taxonomy" id="1300267"/>
    <lineage>
        <taxon>Bacteria</taxon>
        <taxon>Bacillati</taxon>
        <taxon>Actinomycetota</taxon>
        <taxon>Actinomycetes</taxon>
        <taxon>Kitasatosporales</taxon>
        <taxon>Streptomycetaceae</taxon>
        <taxon>Streptomyces</taxon>
    </lineage>
</organism>
<dbReference type="Pfam" id="PF00891">
    <property type="entry name" value="Methyltransf_2"/>
    <property type="match status" value="1"/>
</dbReference>
<keyword evidence="2 7" id="KW-0808">Transferase</keyword>
<dbReference type="EMBL" id="OCNE01000032">
    <property type="protein sequence ID" value="SOD67591.1"/>
    <property type="molecule type" value="Genomic_DNA"/>
</dbReference>
<gene>
    <name evidence="7" type="ORF">SAMN06297387_13217</name>
</gene>
<evidence type="ECO:0000313" key="7">
    <source>
        <dbReference type="EMBL" id="SOD67591.1"/>
    </source>
</evidence>
<evidence type="ECO:0000259" key="6">
    <source>
        <dbReference type="Pfam" id="PF08100"/>
    </source>
</evidence>